<evidence type="ECO:0000313" key="2">
    <source>
        <dbReference type="Proteomes" id="UP000000702"/>
    </source>
</evidence>
<proteinExistence type="predicted"/>
<dbReference type="VEuPathDB" id="TriTrypDB:TcIL3000_0_52630"/>
<gene>
    <name evidence="1" type="ORF">TCIL3000_0_52630</name>
</gene>
<dbReference type="AlphaFoldDB" id="F9WBN4"/>
<reference evidence="2" key="1">
    <citation type="submission" date="2011-07" db="EMBL/GenBank/DDBJ databases">
        <title>Divergent evolution of antigenic variation in African trypanosomes.</title>
        <authorList>
            <person name="Jackson A.P."/>
            <person name="Berry A."/>
            <person name="Allison H.C."/>
            <person name="Burton P."/>
            <person name="Anderson J."/>
            <person name="Aslett M."/>
            <person name="Brown R."/>
            <person name="Corton N."/>
            <person name="Harris D."/>
            <person name="Hauser H."/>
            <person name="Gamble J."/>
            <person name="Gilderthorp R."/>
            <person name="McQuillan J."/>
            <person name="Quail M.A."/>
            <person name="Sanders M."/>
            <person name="Van Tonder A."/>
            <person name="Ginger M.L."/>
            <person name="Donelson J.E."/>
            <person name="Field M.C."/>
            <person name="Barry J.D."/>
            <person name="Berriman M."/>
            <person name="Hertz-Fowler C."/>
        </authorList>
    </citation>
    <scope>NUCLEOTIDE SEQUENCE [LARGE SCALE GENOMIC DNA]</scope>
    <source>
        <strain evidence="2">IL3000</strain>
    </source>
</reference>
<protein>
    <submittedName>
        <fullName evidence="1">WGS project CAEQ00000000 data, annotated contig 2123</fullName>
    </submittedName>
</protein>
<comment type="caution">
    <text evidence="1">The sequence shown here is derived from an EMBL/GenBank/DDBJ whole genome shotgun (WGS) entry which is preliminary data.</text>
</comment>
<dbReference type="Proteomes" id="UP000000702">
    <property type="component" value="Unassembled WGS sequence"/>
</dbReference>
<accession>F9WBN4</accession>
<name>F9WBN4_TRYCI</name>
<organism evidence="1 2">
    <name type="scientific">Trypanosoma congolense (strain IL3000)</name>
    <dbReference type="NCBI Taxonomy" id="1068625"/>
    <lineage>
        <taxon>Eukaryota</taxon>
        <taxon>Discoba</taxon>
        <taxon>Euglenozoa</taxon>
        <taxon>Kinetoplastea</taxon>
        <taxon>Metakinetoplastina</taxon>
        <taxon>Trypanosomatida</taxon>
        <taxon>Trypanosomatidae</taxon>
        <taxon>Trypanosoma</taxon>
        <taxon>Nannomonas</taxon>
    </lineage>
</organism>
<dbReference type="EMBL" id="CAEQ01001601">
    <property type="protein sequence ID" value="CCD14667.1"/>
    <property type="molecule type" value="Genomic_DNA"/>
</dbReference>
<sequence length="360" mass="40491">MGSASSCCTSSDGVTDVIAFKDEGEATWRSRLLSDVGRDPLGVTRDFPRTQVYVSAPHRNNYCRQKQDRVTVGILKDEEAKCEYMEKRNERVCESLELLMELCGEDTSAVMSEWGKHKRGVPDLSSLLTTVLSTSGMLQPVTTRENNNADNESTRGETVEGVTAGANMAEESPMPSYTVHSRALRLMQYMVQSIAFFSTQYVIELLRFPWCKHMQDISWAVFVYPEPSSSDGDDVVVLQHKNTLRHYVGPDEQRVKPRFEIEWVCTFRLSLRRLLDGSNTAAKRAVMGPNGEVLSIHGELVAARVEKASNKLCCATSKWKKRRCQLERRLQQRFLVGLTKVSSLEEYESHCAANEGDNSG</sequence>
<evidence type="ECO:0000313" key="1">
    <source>
        <dbReference type="EMBL" id="CCD14667.1"/>
    </source>
</evidence>
<reference evidence="1 2" key="2">
    <citation type="journal article" date="2012" name="Proc. Natl. Acad. Sci. U.S.A.">
        <title>Antigenic diversity is generated by distinct evolutionary mechanisms in African trypanosome species.</title>
        <authorList>
            <person name="Jackson A.P."/>
            <person name="Berry A."/>
            <person name="Aslett M."/>
            <person name="Allison H.C."/>
            <person name="Burton P."/>
            <person name="Vavrova-Anderson J."/>
            <person name="Brown R."/>
            <person name="Browne H."/>
            <person name="Corton N."/>
            <person name="Hauser H."/>
            <person name="Gamble J."/>
            <person name="Gilderthorp R."/>
            <person name="Marcello L."/>
            <person name="McQuillan J."/>
            <person name="Otto T.D."/>
            <person name="Quail M.A."/>
            <person name="Sanders M.J."/>
            <person name="van Tonder A."/>
            <person name="Ginger M.L."/>
            <person name="Field M.C."/>
            <person name="Barry J.D."/>
            <person name="Hertz-Fowler C."/>
            <person name="Berriman M."/>
        </authorList>
    </citation>
    <scope>NUCLEOTIDE SEQUENCE [LARGE SCALE GENOMIC DNA]</scope>
    <source>
        <strain evidence="1 2">IL3000</strain>
    </source>
</reference>
<keyword evidence="2" id="KW-1185">Reference proteome</keyword>
<dbReference type="OMA" id="WCKHMQD"/>